<gene>
    <name evidence="2" type="ORF">GCM10023184_03840</name>
</gene>
<keyword evidence="1" id="KW-0732">Signal</keyword>
<dbReference type="Proteomes" id="UP001501725">
    <property type="component" value="Unassembled WGS sequence"/>
</dbReference>
<evidence type="ECO:0008006" key="4">
    <source>
        <dbReference type="Google" id="ProtNLM"/>
    </source>
</evidence>
<evidence type="ECO:0000256" key="1">
    <source>
        <dbReference type="SAM" id="SignalP"/>
    </source>
</evidence>
<feature type="signal peptide" evidence="1">
    <location>
        <begin position="1"/>
        <end position="19"/>
    </location>
</feature>
<reference evidence="3" key="1">
    <citation type="journal article" date="2019" name="Int. J. Syst. Evol. Microbiol.">
        <title>The Global Catalogue of Microorganisms (GCM) 10K type strain sequencing project: providing services to taxonomists for standard genome sequencing and annotation.</title>
        <authorList>
            <consortium name="The Broad Institute Genomics Platform"/>
            <consortium name="The Broad Institute Genome Sequencing Center for Infectious Disease"/>
            <person name="Wu L."/>
            <person name="Ma J."/>
        </authorList>
    </citation>
    <scope>NUCLEOTIDE SEQUENCE [LARGE SCALE GENOMIC DNA]</scope>
    <source>
        <strain evidence="3">JCM 17919</strain>
    </source>
</reference>
<dbReference type="RefSeq" id="WP_345252941.1">
    <property type="nucleotide sequence ID" value="NZ_BAABGY010000001.1"/>
</dbReference>
<name>A0ABP8G7V7_9BACT</name>
<protein>
    <recommendedName>
        <fullName evidence="4">DUF5666 domain-containing protein</fullName>
    </recommendedName>
</protein>
<evidence type="ECO:0000313" key="2">
    <source>
        <dbReference type="EMBL" id="GAA4319208.1"/>
    </source>
</evidence>
<accession>A0ABP8G7V7</accession>
<keyword evidence="3" id="KW-1185">Reference proteome</keyword>
<sequence length="119" mass="13279">MKRLLAIILLVFVATTAQAQRPKDGRYTYALAFAEWNGDTLGETCIVIIKGDRIKILKSKNSNLTGKGNVIDEGMLLKHAKTGHWIIAHRKQDQHAPEVGGCSDGPRVIDFKKKTFWTC</sequence>
<proteinExistence type="predicted"/>
<evidence type="ECO:0000313" key="3">
    <source>
        <dbReference type="Proteomes" id="UP001501725"/>
    </source>
</evidence>
<feature type="chain" id="PRO_5047005369" description="DUF5666 domain-containing protein" evidence="1">
    <location>
        <begin position="20"/>
        <end position="119"/>
    </location>
</feature>
<comment type="caution">
    <text evidence="2">The sequence shown here is derived from an EMBL/GenBank/DDBJ whole genome shotgun (WGS) entry which is preliminary data.</text>
</comment>
<dbReference type="EMBL" id="BAABGY010000001">
    <property type="protein sequence ID" value="GAA4319208.1"/>
    <property type="molecule type" value="Genomic_DNA"/>
</dbReference>
<organism evidence="2 3">
    <name type="scientific">Flaviaesturariibacter amylovorans</name>
    <dbReference type="NCBI Taxonomy" id="1084520"/>
    <lineage>
        <taxon>Bacteria</taxon>
        <taxon>Pseudomonadati</taxon>
        <taxon>Bacteroidota</taxon>
        <taxon>Chitinophagia</taxon>
        <taxon>Chitinophagales</taxon>
        <taxon>Chitinophagaceae</taxon>
        <taxon>Flaviaestuariibacter</taxon>
    </lineage>
</organism>